<accession>A0A9D4ZM63</accession>
<name>A0A9D4ZM63_ADICA</name>
<proteinExistence type="predicted"/>
<protein>
    <submittedName>
        <fullName evidence="2">Uncharacterized protein</fullName>
    </submittedName>
</protein>
<dbReference type="EMBL" id="JABFUD020000004">
    <property type="protein sequence ID" value="KAI5080559.1"/>
    <property type="molecule type" value="Genomic_DNA"/>
</dbReference>
<gene>
    <name evidence="2" type="ORF">GOP47_0003742</name>
</gene>
<dbReference type="Proteomes" id="UP000886520">
    <property type="component" value="Chromosome 4"/>
</dbReference>
<evidence type="ECO:0000256" key="1">
    <source>
        <dbReference type="SAM" id="MobiDB-lite"/>
    </source>
</evidence>
<feature type="region of interest" description="Disordered" evidence="1">
    <location>
        <begin position="1"/>
        <end position="65"/>
    </location>
</feature>
<keyword evidence="3" id="KW-1185">Reference proteome</keyword>
<comment type="caution">
    <text evidence="2">The sequence shown here is derived from an EMBL/GenBank/DDBJ whole genome shotgun (WGS) entry which is preliminary data.</text>
</comment>
<dbReference type="AlphaFoldDB" id="A0A9D4ZM63"/>
<organism evidence="2 3">
    <name type="scientific">Adiantum capillus-veneris</name>
    <name type="common">Maidenhair fern</name>
    <dbReference type="NCBI Taxonomy" id="13818"/>
    <lineage>
        <taxon>Eukaryota</taxon>
        <taxon>Viridiplantae</taxon>
        <taxon>Streptophyta</taxon>
        <taxon>Embryophyta</taxon>
        <taxon>Tracheophyta</taxon>
        <taxon>Polypodiopsida</taxon>
        <taxon>Polypodiidae</taxon>
        <taxon>Polypodiales</taxon>
        <taxon>Pteridineae</taxon>
        <taxon>Pteridaceae</taxon>
        <taxon>Vittarioideae</taxon>
        <taxon>Adiantum</taxon>
    </lineage>
</organism>
<evidence type="ECO:0000313" key="2">
    <source>
        <dbReference type="EMBL" id="KAI5080559.1"/>
    </source>
</evidence>
<evidence type="ECO:0000313" key="3">
    <source>
        <dbReference type="Proteomes" id="UP000886520"/>
    </source>
</evidence>
<sequence length="65" mass="6861">MRTGVKQLNALASGTGYTRPWADLGGDPEEASEMYTEPRPPALSGVAPSTKRREERAGAAALKMG</sequence>
<reference evidence="2" key="1">
    <citation type="submission" date="2021-01" db="EMBL/GenBank/DDBJ databases">
        <title>Adiantum capillus-veneris genome.</title>
        <authorList>
            <person name="Fang Y."/>
            <person name="Liao Q."/>
        </authorList>
    </citation>
    <scope>NUCLEOTIDE SEQUENCE</scope>
    <source>
        <strain evidence="2">H3</strain>
        <tissue evidence="2">Leaf</tissue>
    </source>
</reference>